<name>E6YH16_BARC7</name>
<dbReference type="InterPro" id="IPR011050">
    <property type="entry name" value="Pectin_lyase_fold/virulence"/>
</dbReference>
<gene>
    <name evidence="2" type="ordered locus">BARCL_0473</name>
</gene>
<dbReference type="NCBIfam" id="TIGR01414">
    <property type="entry name" value="autotrans_barl"/>
    <property type="match status" value="1"/>
</dbReference>
<dbReference type="eggNOG" id="COG3468">
    <property type="taxonomic scope" value="Bacteria"/>
</dbReference>
<protein>
    <submittedName>
        <fullName evidence="2">Inducible Bartonella autotransporter E protein</fullName>
    </submittedName>
</protein>
<dbReference type="SMART" id="SM00869">
    <property type="entry name" value="Autotransporter"/>
    <property type="match status" value="1"/>
</dbReference>
<sequence>MKKTFGIKLSLQNIFLLFSTTFIHSAELIADNGRVTSISEDISIESIINSSIINGGKFESKYIGVLANKIGKIDFTGVDITTGLLGVVPYGGSRVYIKNSTIRVTNPSSYGIYFRHKPTPDDLDPPSQVHLTNTTISSPHIGISSKGSGIVILKNSQIYSDILLTSQPTTNTAYQTHNYAEMLRIDADGSTLQGQSKVNSSQYVFLTLKNGSKWIIPANSNSEETRQESTMHMLHLYDSAIVFDKKVIGGYQTLFIQIPQEGFISQYFAAGDAKIYFNLGRRDSDKLIIKTDVRGVTKVHINHTKDPRDSTDVEHIGIREYVSPSQERISLIEVYGKANENSFKLAHGYTTVDGLPYKNVLKGIPVYNVDKSEPPIVWHFKLQNTYLDPQSRVKALVPQMASYLVMPNALFSSGISDINNQNRVLADMRERLVSSKKKGSLFLSSYGNVVNFSSIRNPLQYGYGADIVYAALQTGVVLGSFENENTITHFGLLGTYGKVSFTPKDMEGSAKSSLDKWSVSAFGGVQHDNNLYMNALLSYGIVKGHIKTAIIDNVAEIDDTKMFSVSGTVGQKLATGVENVSFEPEAQLIYQSIMFNNILDIDKLQVNMKDPNQWLVRLGGRLTKTIPVVEKDSVVSFYGKLNVMKTLSASDTIEVGDTFHLDSMGSAIEGGLGINVQLTKKILFHGDASYQKRLSKTGVSGASFSGRLRYRF</sequence>
<dbReference type="Pfam" id="PF03797">
    <property type="entry name" value="Autotransporter"/>
    <property type="match status" value="1"/>
</dbReference>
<keyword evidence="3" id="KW-1185">Reference proteome</keyword>
<feature type="domain" description="Autotransporter" evidence="1">
    <location>
        <begin position="434"/>
        <end position="712"/>
    </location>
</feature>
<dbReference type="KEGG" id="bcd:BARCL_0473"/>
<dbReference type="AlphaFoldDB" id="E6YH16"/>
<accession>E6YH16</accession>
<dbReference type="Gene3D" id="2.40.128.130">
    <property type="entry name" value="Autotransporter beta-domain"/>
    <property type="match status" value="1"/>
</dbReference>
<evidence type="ECO:0000313" key="3">
    <source>
        <dbReference type="Proteomes" id="UP000009101"/>
    </source>
</evidence>
<dbReference type="PANTHER" id="PTHR35037">
    <property type="entry name" value="C-TERMINAL REGION OF AIDA-LIKE PROTEIN"/>
    <property type="match status" value="1"/>
</dbReference>
<dbReference type="EMBL" id="FN645454">
    <property type="protein sequence ID" value="CBI76154.1"/>
    <property type="molecule type" value="Genomic_DNA"/>
</dbReference>
<evidence type="ECO:0000259" key="1">
    <source>
        <dbReference type="PROSITE" id="PS51208"/>
    </source>
</evidence>
<dbReference type="InterPro" id="IPR051551">
    <property type="entry name" value="Autotransporter_adhesion"/>
</dbReference>
<dbReference type="GO" id="GO:0019867">
    <property type="term" value="C:outer membrane"/>
    <property type="evidence" value="ECO:0007669"/>
    <property type="project" value="InterPro"/>
</dbReference>
<dbReference type="InterPro" id="IPR012332">
    <property type="entry name" value="Autotransporter_pectin_lyase_C"/>
</dbReference>
<proteinExistence type="predicted"/>
<reference evidence="3" key="1">
    <citation type="submission" date="2009-11" db="EMBL/GenBank/DDBJ databases">
        <title>Genome sequencing of Bartonella species and comparative genomics.</title>
        <authorList>
            <person name="Engel P."/>
            <person name="Salzburger W."/>
            <person name="Marius L."/>
            <person name="Chao-Chin C."/>
            <person name="Soichi M."/>
            <person name="Christa L."/>
            <person name="Alexandra C."/>
            <person name="Aurelie L."/>
            <person name="Claudine M."/>
            <person name="Stephan S.C."/>
            <person name="Christoph D."/>
        </authorList>
    </citation>
    <scope>NUCLEOTIDE SEQUENCE [LARGE SCALE GENOMIC DNA]</scope>
    <source>
        <strain evidence="3">CIP 104772 / 73</strain>
    </source>
</reference>
<dbReference type="HOGENOM" id="CLU_007596_1_0_5"/>
<dbReference type="InterPro" id="IPR006315">
    <property type="entry name" value="OM_autotransptr_brl_dom"/>
</dbReference>
<organism evidence="2 3">
    <name type="scientific">Bartonella clarridgeiae (strain CCUG 45776 / CIP 104772 / 73)</name>
    <dbReference type="NCBI Taxonomy" id="696125"/>
    <lineage>
        <taxon>Bacteria</taxon>
        <taxon>Pseudomonadati</taxon>
        <taxon>Pseudomonadota</taxon>
        <taxon>Alphaproteobacteria</taxon>
        <taxon>Hyphomicrobiales</taxon>
        <taxon>Bartonellaceae</taxon>
        <taxon>Bartonella</taxon>
    </lineage>
</organism>
<dbReference type="InterPro" id="IPR036709">
    <property type="entry name" value="Autotransporte_beta_dom_sf"/>
</dbReference>
<dbReference type="SUPFAM" id="SSF103515">
    <property type="entry name" value="Autotransporter"/>
    <property type="match status" value="1"/>
</dbReference>
<dbReference type="Proteomes" id="UP000009101">
    <property type="component" value="Chromosome"/>
</dbReference>
<dbReference type="PANTHER" id="PTHR35037:SF3">
    <property type="entry name" value="C-TERMINAL REGION OF AIDA-LIKE PROTEIN"/>
    <property type="match status" value="1"/>
</dbReference>
<dbReference type="Gene3D" id="2.160.20.20">
    <property type="match status" value="1"/>
</dbReference>
<reference evidence="2 3" key="2">
    <citation type="journal article" date="2011" name="PLoS Genet.">
        <title>Parallel evolution of a type IV secretion system in radiating lineages of the host-restricted bacterial pathogen Bartonella.</title>
        <authorList>
            <person name="Engel P."/>
            <person name="Salzburger W."/>
            <person name="Liesch M."/>
            <person name="Chang C.C."/>
            <person name="Maruyama S."/>
            <person name="Lanz C."/>
            <person name="Calteau A."/>
            <person name="Lajus A."/>
            <person name="Medigue C."/>
            <person name="Schuster S.C."/>
            <person name="Dehio C."/>
        </authorList>
    </citation>
    <scope>NUCLEOTIDE SEQUENCE [LARGE SCALE GENOMIC DNA]</scope>
    <source>
        <strain evidence="3">CIP 104772 / 73</strain>
    </source>
</reference>
<dbReference type="PROSITE" id="PS51208">
    <property type="entry name" value="AUTOTRANSPORTER"/>
    <property type="match status" value="1"/>
</dbReference>
<dbReference type="RefSeq" id="WP_013544818.1">
    <property type="nucleotide sequence ID" value="NC_014932.1"/>
</dbReference>
<dbReference type="OrthoDB" id="6053567at2"/>
<evidence type="ECO:0000313" key="2">
    <source>
        <dbReference type="EMBL" id="CBI76154.1"/>
    </source>
</evidence>
<dbReference type="SUPFAM" id="SSF51126">
    <property type="entry name" value="Pectin lyase-like"/>
    <property type="match status" value="1"/>
</dbReference>
<dbReference type="InterPro" id="IPR005546">
    <property type="entry name" value="Autotransporte_beta"/>
</dbReference>